<dbReference type="PANTHER" id="PTHR12810:SF0">
    <property type="entry name" value="SMALL RIBOSOMAL SUBUNIT PROTEIN MS29"/>
    <property type="match status" value="1"/>
</dbReference>
<protein>
    <recommendedName>
        <fullName evidence="7">Small ribosomal subunit protein mS29</fullName>
    </recommendedName>
</protein>
<gene>
    <name evidence="8" type="ORF">METBIDRAFT_38250</name>
</gene>
<dbReference type="RefSeq" id="XP_018714687.1">
    <property type="nucleotide sequence ID" value="XM_018856977.1"/>
</dbReference>
<reference evidence="8 9" key="1">
    <citation type="submission" date="2016-05" db="EMBL/GenBank/DDBJ databases">
        <title>Comparative genomics of biotechnologically important yeasts.</title>
        <authorList>
            <consortium name="DOE Joint Genome Institute"/>
            <person name="Riley R."/>
            <person name="Haridas S."/>
            <person name="Wolfe K.H."/>
            <person name="Lopes M.R."/>
            <person name="Hittinger C.T."/>
            <person name="Goker M."/>
            <person name="Salamov A."/>
            <person name="Wisecaver J."/>
            <person name="Long T.M."/>
            <person name="Aerts A.L."/>
            <person name="Barry K."/>
            <person name="Choi C."/>
            <person name="Clum A."/>
            <person name="Coughlan A.Y."/>
            <person name="Deshpande S."/>
            <person name="Douglass A.P."/>
            <person name="Hanson S.J."/>
            <person name="Klenk H.-P."/>
            <person name="LaButti K."/>
            <person name="Lapidus A."/>
            <person name="Lindquist E."/>
            <person name="Lipzen A."/>
            <person name="Meier-kolthoff J.P."/>
            <person name="Ohm R.A."/>
            <person name="Otillar R.P."/>
            <person name="Pangilinan J."/>
            <person name="Peng Y."/>
            <person name="Rokas A."/>
            <person name="Rosa C.A."/>
            <person name="Scheuner C."/>
            <person name="Sibirny A.A."/>
            <person name="Slot J.C."/>
            <person name="Stielow J.B."/>
            <person name="Sun H."/>
            <person name="Kurtzman C.P."/>
            <person name="Blackwell M."/>
            <person name="Grigoriev I.V."/>
            <person name="Jeffries T.W."/>
        </authorList>
    </citation>
    <scope>NUCLEOTIDE SEQUENCE [LARGE SCALE GENOMIC DNA]</scope>
    <source>
        <strain evidence="8 9">NRRL YB-4993</strain>
    </source>
</reference>
<dbReference type="InterPro" id="IPR019368">
    <property type="entry name" value="Ribosomal_mS29"/>
</dbReference>
<dbReference type="EMBL" id="LXTC01000001">
    <property type="protein sequence ID" value="OBA24206.1"/>
    <property type="molecule type" value="Genomic_DNA"/>
</dbReference>
<dbReference type="InterPro" id="IPR017082">
    <property type="entry name" value="Ribosomal_mS29_fun"/>
</dbReference>
<dbReference type="AlphaFoldDB" id="A0A1A0HJN2"/>
<organism evidence="8 9">
    <name type="scientific">Metschnikowia bicuspidata var. bicuspidata NRRL YB-4993</name>
    <dbReference type="NCBI Taxonomy" id="869754"/>
    <lineage>
        <taxon>Eukaryota</taxon>
        <taxon>Fungi</taxon>
        <taxon>Dikarya</taxon>
        <taxon>Ascomycota</taxon>
        <taxon>Saccharomycotina</taxon>
        <taxon>Pichiomycetes</taxon>
        <taxon>Metschnikowiaceae</taxon>
        <taxon>Metschnikowia</taxon>
    </lineage>
</organism>
<dbReference type="GO" id="GO:0003735">
    <property type="term" value="F:structural constituent of ribosome"/>
    <property type="evidence" value="ECO:0007669"/>
    <property type="project" value="TreeGrafter"/>
</dbReference>
<dbReference type="GO" id="GO:0005763">
    <property type="term" value="C:mitochondrial small ribosomal subunit"/>
    <property type="evidence" value="ECO:0007669"/>
    <property type="project" value="InterPro"/>
</dbReference>
<proteinExistence type="inferred from homology"/>
<comment type="caution">
    <text evidence="8">The sequence shown here is derived from an EMBL/GenBank/DDBJ whole genome shotgun (WGS) entry which is preliminary data.</text>
</comment>
<keyword evidence="4" id="KW-0689">Ribosomal protein</keyword>
<dbReference type="GeneID" id="30029953"/>
<dbReference type="SUPFAM" id="SSF52540">
    <property type="entry name" value="P-loop containing nucleoside triphosphate hydrolases"/>
    <property type="match status" value="1"/>
</dbReference>
<comment type="subcellular location">
    <subcellularLocation>
        <location evidence="1">Mitochondrion</location>
    </subcellularLocation>
</comment>
<dbReference type="Proteomes" id="UP000092555">
    <property type="component" value="Unassembled WGS sequence"/>
</dbReference>
<keyword evidence="3" id="KW-0809">Transit peptide</keyword>
<evidence type="ECO:0000256" key="1">
    <source>
        <dbReference type="ARBA" id="ARBA00004173"/>
    </source>
</evidence>
<dbReference type="PIRSF" id="PIRSF036996">
    <property type="entry name" value="RSM23"/>
    <property type="match status" value="1"/>
</dbReference>
<dbReference type="STRING" id="869754.A0A1A0HJN2"/>
<evidence type="ECO:0000256" key="3">
    <source>
        <dbReference type="ARBA" id="ARBA00022946"/>
    </source>
</evidence>
<keyword evidence="6" id="KW-0687">Ribonucleoprotein</keyword>
<evidence type="ECO:0000313" key="8">
    <source>
        <dbReference type="EMBL" id="OBA24206.1"/>
    </source>
</evidence>
<sequence length="428" mass="48332">MTHLKFGEAVRQLKFENLAASLAPLNLAELSAEHLDNIDSQVVTYNPQTEKVLRDLGSFKKNQNHELFARPVSMVSQNTSRIHADFIEKLSGPSSQNRLCLLGEKGVGKSTLISQTQALLLSNSKQDVVLLHVDFSERMVDGSSDYIFNPVLGKFHQPMFTKRWIKKVRAANEAVFKKMPLTEDVSFVTKKQQYLLKKGEHTLYDYVALNNEFGFFGPSNALQFFIKQLKAHSKTVPVVFSMDNFNSLIGKPHTEYFHKDMKPITLGEFEFGDFVTQLVSGGFSFDKGGLLLSESKDSGECRTLRVGLGLEKPNPYDEPLQCYLEFAEQMTKNGGVKPFYVENMTKPQAREMLLFLDKAGVLQIREYPTKELYKSLEESGAIPGKTINVGEYVRCEDPETQFERILQSSFFASAGNPGRFLKINSLLF</sequence>
<dbReference type="Pfam" id="PF10236">
    <property type="entry name" value="DAP3"/>
    <property type="match status" value="1"/>
</dbReference>
<keyword evidence="5" id="KW-0496">Mitochondrion</keyword>
<evidence type="ECO:0000256" key="7">
    <source>
        <dbReference type="ARBA" id="ARBA00035140"/>
    </source>
</evidence>
<evidence type="ECO:0000256" key="6">
    <source>
        <dbReference type="ARBA" id="ARBA00023274"/>
    </source>
</evidence>
<accession>A0A1A0HJN2</accession>
<keyword evidence="9" id="KW-1185">Reference proteome</keyword>
<name>A0A1A0HJN2_9ASCO</name>
<dbReference type="GO" id="GO:0032543">
    <property type="term" value="P:mitochondrial translation"/>
    <property type="evidence" value="ECO:0007669"/>
    <property type="project" value="InterPro"/>
</dbReference>
<evidence type="ECO:0000256" key="2">
    <source>
        <dbReference type="ARBA" id="ARBA00009863"/>
    </source>
</evidence>
<evidence type="ECO:0000313" key="9">
    <source>
        <dbReference type="Proteomes" id="UP000092555"/>
    </source>
</evidence>
<evidence type="ECO:0000256" key="4">
    <source>
        <dbReference type="ARBA" id="ARBA00022980"/>
    </source>
</evidence>
<dbReference type="InterPro" id="IPR027417">
    <property type="entry name" value="P-loop_NTPase"/>
</dbReference>
<dbReference type="PANTHER" id="PTHR12810">
    <property type="entry name" value="MITOCHONDRIAL 28S RIBOSOMAL PROTEIN S29"/>
    <property type="match status" value="1"/>
</dbReference>
<comment type="similarity">
    <text evidence="2">Belongs to the mitochondrion-specific ribosomal protein mS29 family.</text>
</comment>
<evidence type="ECO:0000256" key="5">
    <source>
        <dbReference type="ARBA" id="ARBA00023128"/>
    </source>
</evidence>
<dbReference type="OrthoDB" id="274828at2759"/>